<proteinExistence type="predicted"/>
<evidence type="ECO:0000313" key="2">
    <source>
        <dbReference type="Proteomes" id="UP000276133"/>
    </source>
</evidence>
<protein>
    <submittedName>
        <fullName evidence="1">Uncharacterized protein</fullName>
    </submittedName>
</protein>
<evidence type="ECO:0000313" key="1">
    <source>
        <dbReference type="EMBL" id="RNA11291.1"/>
    </source>
</evidence>
<sequence length="88" mass="11117">MEYSWTENEYADQIQEKQKQIYEDAREKIDRIYCSFHPLRLEDYIFYLLILDRYVYEETLRKIYIDENAKYKTEKTLKDEKTKKTKRR</sequence>
<dbReference type="EMBL" id="REGN01005992">
    <property type="protein sequence ID" value="RNA11291.1"/>
    <property type="molecule type" value="Genomic_DNA"/>
</dbReference>
<name>A0A3M7QJV0_BRAPC</name>
<organism evidence="1 2">
    <name type="scientific">Brachionus plicatilis</name>
    <name type="common">Marine rotifer</name>
    <name type="synonym">Brachionus muelleri</name>
    <dbReference type="NCBI Taxonomy" id="10195"/>
    <lineage>
        <taxon>Eukaryota</taxon>
        <taxon>Metazoa</taxon>
        <taxon>Spiralia</taxon>
        <taxon>Gnathifera</taxon>
        <taxon>Rotifera</taxon>
        <taxon>Eurotatoria</taxon>
        <taxon>Monogononta</taxon>
        <taxon>Pseudotrocha</taxon>
        <taxon>Ploima</taxon>
        <taxon>Brachionidae</taxon>
        <taxon>Brachionus</taxon>
    </lineage>
</organism>
<keyword evidence="2" id="KW-1185">Reference proteome</keyword>
<dbReference type="AlphaFoldDB" id="A0A3M7QJV0"/>
<comment type="caution">
    <text evidence="1">The sequence shown here is derived from an EMBL/GenBank/DDBJ whole genome shotgun (WGS) entry which is preliminary data.</text>
</comment>
<gene>
    <name evidence="1" type="ORF">BpHYR1_054666</name>
</gene>
<accession>A0A3M7QJV0</accession>
<dbReference type="Proteomes" id="UP000276133">
    <property type="component" value="Unassembled WGS sequence"/>
</dbReference>
<reference evidence="1 2" key="1">
    <citation type="journal article" date="2018" name="Sci. Rep.">
        <title>Genomic signatures of local adaptation to the degree of environmental predictability in rotifers.</title>
        <authorList>
            <person name="Franch-Gras L."/>
            <person name="Hahn C."/>
            <person name="Garcia-Roger E.M."/>
            <person name="Carmona M.J."/>
            <person name="Serra M."/>
            <person name="Gomez A."/>
        </authorList>
    </citation>
    <scope>NUCLEOTIDE SEQUENCE [LARGE SCALE GENOMIC DNA]</scope>
    <source>
        <strain evidence="1">HYR1</strain>
    </source>
</reference>